<keyword evidence="1" id="KW-1133">Transmembrane helix</keyword>
<dbReference type="EMBL" id="BSDD01000002">
    <property type="protein sequence ID" value="GLH69775.1"/>
    <property type="molecule type" value="Genomic_DNA"/>
</dbReference>
<dbReference type="Proteomes" id="UP001165089">
    <property type="component" value="Unassembled WGS sequence"/>
</dbReference>
<dbReference type="Gene3D" id="1.25.40.10">
    <property type="entry name" value="Tetratricopeptide repeat domain"/>
    <property type="match status" value="1"/>
</dbReference>
<accession>A0ABQ5Q4V4</accession>
<comment type="caution">
    <text evidence="2">The sequence shown here is derived from an EMBL/GenBank/DDBJ whole genome shotgun (WGS) entry which is preliminary data.</text>
</comment>
<keyword evidence="1" id="KW-0472">Membrane</keyword>
<evidence type="ECO:0000256" key="1">
    <source>
        <dbReference type="SAM" id="Phobius"/>
    </source>
</evidence>
<dbReference type="InterPro" id="IPR011990">
    <property type="entry name" value="TPR-like_helical_dom_sf"/>
</dbReference>
<gene>
    <name evidence="2" type="ORF">GETHPA_13080</name>
</gene>
<organism evidence="2 3">
    <name type="scientific">Geothrix rubra</name>
    <dbReference type="NCBI Taxonomy" id="2927977"/>
    <lineage>
        <taxon>Bacteria</taxon>
        <taxon>Pseudomonadati</taxon>
        <taxon>Acidobacteriota</taxon>
        <taxon>Holophagae</taxon>
        <taxon>Holophagales</taxon>
        <taxon>Holophagaceae</taxon>
        <taxon>Geothrix</taxon>
    </lineage>
</organism>
<keyword evidence="1" id="KW-0812">Transmembrane</keyword>
<keyword evidence="3" id="KW-1185">Reference proteome</keyword>
<name>A0ABQ5Q4V4_9BACT</name>
<evidence type="ECO:0000313" key="3">
    <source>
        <dbReference type="Proteomes" id="UP001165089"/>
    </source>
</evidence>
<sequence length="505" mass="55625">MEARARKPRQAALMLGLAFGLILAVGSSLAWMLARAGARGPVHILLVTPAQGSASGLDPAECRAIGALAQDRLECYGGMAVTSVTELPTDLGPVRTRPHTRVLVLEPRRQGNDLVLALREAAGERMQAGEATRWIRHPARPLPPVQAFAAFDRAVGLVRQDVPGYLTPRDPGRFWNLIRATALRLQNDHMAEAAALARTVVEAEPDCGTGWVLLGNIQYRRLLNHPAAFRQEQAEAETLLKRALTLVPGHPRATLLLSLMESDNGNQRDALNLLIQARRYQPNNPLLLTGLAYAARGAGLLPLARRAMDLRDSLAFSEYLPQAVDITCLYTGEIPRFEASLQDRPGHLRNTTGVLAFYRGYLALVQGDRAKAHAEFTAARQAPHGYPNILSLSEVFDLILDGRKDEAWKALRAFDQERLGMREPDGEFTIRLAEAYALLGDRASAMEMATRAFARGFGCTAWYERSPLLAPLRGLPRWKALMQHLRERQSLMEEAFPASLVENPA</sequence>
<proteinExistence type="predicted"/>
<dbReference type="RefSeq" id="WP_285723808.1">
    <property type="nucleotide sequence ID" value="NZ_BSDD01000002.1"/>
</dbReference>
<evidence type="ECO:0008006" key="4">
    <source>
        <dbReference type="Google" id="ProtNLM"/>
    </source>
</evidence>
<protein>
    <recommendedName>
        <fullName evidence="4">Tetratricopeptide repeat protein</fullName>
    </recommendedName>
</protein>
<dbReference type="SUPFAM" id="SSF48452">
    <property type="entry name" value="TPR-like"/>
    <property type="match status" value="1"/>
</dbReference>
<reference evidence="2 3" key="1">
    <citation type="journal article" date="2023" name="Antonie Van Leeuwenhoek">
        <title>Mesoterricola silvestris gen. nov., sp. nov., Mesoterricola sediminis sp. nov., Geothrix oryzae sp. nov., Geothrix edaphica sp. nov., Geothrix rubra sp. nov., and Geothrix limicola sp. nov., six novel members of Acidobacteriota isolated from soils.</title>
        <authorList>
            <person name="Itoh H."/>
            <person name="Sugisawa Y."/>
            <person name="Mise K."/>
            <person name="Xu Z."/>
            <person name="Kuniyasu M."/>
            <person name="Ushijima N."/>
            <person name="Kawano K."/>
            <person name="Kobayashi E."/>
            <person name="Shiratori Y."/>
            <person name="Masuda Y."/>
            <person name="Senoo K."/>
        </authorList>
    </citation>
    <scope>NUCLEOTIDE SEQUENCE [LARGE SCALE GENOMIC DNA]</scope>
    <source>
        <strain evidence="2 3">Red803</strain>
    </source>
</reference>
<evidence type="ECO:0000313" key="2">
    <source>
        <dbReference type="EMBL" id="GLH69775.1"/>
    </source>
</evidence>
<feature type="transmembrane region" description="Helical" evidence="1">
    <location>
        <begin position="12"/>
        <end position="34"/>
    </location>
</feature>